<evidence type="ECO:0000256" key="4">
    <source>
        <dbReference type="ARBA" id="ARBA00022692"/>
    </source>
</evidence>
<comment type="similarity">
    <text evidence="7">Belongs to the binding-protein-dependent transport system permease family.</text>
</comment>
<feature type="transmembrane region" description="Helical" evidence="7">
    <location>
        <begin position="175"/>
        <end position="193"/>
    </location>
</feature>
<dbReference type="GO" id="GO:0005886">
    <property type="term" value="C:plasma membrane"/>
    <property type="evidence" value="ECO:0007669"/>
    <property type="project" value="UniProtKB-SubCell"/>
</dbReference>
<evidence type="ECO:0000313" key="10">
    <source>
        <dbReference type="Proteomes" id="UP000256304"/>
    </source>
</evidence>
<organism evidence="9 10">
    <name type="scientific">Paenibacillus taihuensis</name>
    <dbReference type="NCBI Taxonomy" id="1156355"/>
    <lineage>
        <taxon>Bacteria</taxon>
        <taxon>Bacillati</taxon>
        <taxon>Bacillota</taxon>
        <taxon>Bacilli</taxon>
        <taxon>Bacillales</taxon>
        <taxon>Paenibacillaceae</taxon>
        <taxon>Paenibacillus</taxon>
    </lineage>
</organism>
<keyword evidence="3" id="KW-1003">Cell membrane</keyword>
<dbReference type="PANTHER" id="PTHR30193:SF37">
    <property type="entry name" value="INNER MEMBRANE ABC TRANSPORTER PERMEASE PROTEIN YCJO"/>
    <property type="match status" value="1"/>
</dbReference>
<dbReference type="Proteomes" id="UP000256304">
    <property type="component" value="Unassembled WGS sequence"/>
</dbReference>
<proteinExistence type="inferred from homology"/>
<dbReference type="GO" id="GO:0055085">
    <property type="term" value="P:transmembrane transport"/>
    <property type="evidence" value="ECO:0007669"/>
    <property type="project" value="InterPro"/>
</dbReference>
<keyword evidence="4 7" id="KW-0812">Transmembrane</keyword>
<evidence type="ECO:0000313" key="9">
    <source>
        <dbReference type="EMBL" id="REE85124.1"/>
    </source>
</evidence>
<dbReference type="OrthoDB" id="2550282at2"/>
<feature type="transmembrane region" description="Helical" evidence="7">
    <location>
        <begin position="91"/>
        <end position="112"/>
    </location>
</feature>
<dbReference type="EMBL" id="QTTN01000013">
    <property type="protein sequence ID" value="REE85124.1"/>
    <property type="molecule type" value="Genomic_DNA"/>
</dbReference>
<dbReference type="InterPro" id="IPR000515">
    <property type="entry name" value="MetI-like"/>
</dbReference>
<dbReference type="Gene3D" id="1.10.3720.10">
    <property type="entry name" value="MetI-like"/>
    <property type="match status" value="1"/>
</dbReference>
<evidence type="ECO:0000256" key="2">
    <source>
        <dbReference type="ARBA" id="ARBA00022448"/>
    </source>
</evidence>
<dbReference type="InterPro" id="IPR035906">
    <property type="entry name" value="MetI-like_sf"/>
</dbReference>
<reference evidence="9 10" key="1">
    <citation type="submission" date="2018-08" db="EMBL/GenBank/DDBJ databases">
        <title>Genomic Encyclopedia of Type Strains, Phase III (KMG-III): the genomes of soil and plant-associated and newly described type strains.</title>
        <authorList>
            <person name="Whitman W."/>
        </authorList>
    </citation>
    <scope>NUCLEOTIDE SEQUENCE [LARGE SCALE GENOMIC DNA]</scope>
    <source>
        <strain evidence="9 10">CGMCC 1.10966</strain>
    </source>
</reference>
<keyword evidence="2 7" id="KW-0813">Transport</keyword>
<keyword evidence="5 7" id="KW-1133">Transmembrane helix</keyword>
<dbReference type="SUPFAM" id="SSF161098">
    <property type="entry name" value="MetI-like"/>
    <property type="match status" value="1"/>
</dbReference>
<keyword evidence="10" id="KW-1185">Reference proteome</keyword>
<dbReference type="PROSITE" id="PS50928">
    <property type="entry name" value="ABC_TM1"/>
    <property type="match status" value="1"/>
</dbReference>
<accession>A0A3D9S5E0</accession>
<feature type="transmembrane region" description="Helical" evidence="7">
    <location>
        <begin position="226"/>
        <end position="245"/>
    </location>
</feature>
<dbReference type="PANTHER" id="PTHR30193">
    <property type="entry name" value="ABC TRANSPORTER PERMEASE PROTEIN"/>
    <property type="match status" value="1"/>
</dbReference>
<evidence type="ECO:0000256" key="7">
    <source>
        <dbReference type="RuleBase" id="RU363032"/>
    </source>
</evidence>
<feature type="transmembrane region" description="Helical" evidence="7">
    <location>
        <begin position="124"/>
        <end position="144"/>
    </location>
</feature>
<dbReference type="Pfam" id="PF00528">
    <property type="entry name" value="BPD_transp_1"/>
    <property type="match status" value="1"/>
</dbReference>
<sequence length="305" mass="34862">MKTAIDAQQQPRVKVRAQNGFRLKINWTGIAFLTPAVVCFLLFKYYPLIQAVYMSFFDYKVINPPGKFVWLDNYKYLYHSTEFWNAFKNTFAFFFIYFVLTFWVPIVQAVLLNEIKFASKTLRSLYLLPTAVPAVAGYLLWKWLYNPDYGLLNYLLHFIGLGPYGWLNDPATAKWSIVLPGVFATGMGMLIYYSALQGIPSENIEAAKIDGAGPWRRMRSIVFPSLKFIIGIQFISFICGVFLTFDPMYIMTGGGPANSTRTLSMLVFNSSFKEFRFGVAGSISFVMFIIIAIITYVQIKVSNRD</sequence>
<protein>
    <submittedName>
        <fullName evidence="9">Multiple sugar transport system permease protein</fullName>
    </submittedName>
</protein>
<keyword evidence="6 7" id="KW-0472">Membrane</keyword>
<evidence type="ECO:0000259" key="8">
    <source>
        <dbReference type="PROSITE" id="PS50928"/>
    </source>
</evidence>
<feature type="transmembrane region" description="Helical" evidence="7">
    <location>
        <begin position="275"/>
        <end position="297"/>
    </location>
</feature>
<dbReference type="CDD" id="cd06261">
    <property type="entry name" value="TM_PBP2"/>
    <property type="match status" value="1"/>
</dbReference>
<comment type="subcellular location">
    <subcellularLocation>
        <location evidence="1 7">Cell membrane</location>
        <topology evidence="1 7">Multi-pass membrane protein</topology>
    </subcellularLocation>
</comment>
<evidence type="ECO:0000256" key="3">
    <source>
        <dbReference type="ARBA" id="ARBA00022475"/>
    </source>
</evidence>
<name>A0A3D9S5E0_9BACL</name>
<comment type="caution">
    <text evidence="9">The sequence shown here is derived from an EMBL/GenBank/DDBJ whole genome shotgun (WGS) entry which is preliminary data.</text>
</comment>
<gene>
    <name evidence="9" type="ORF">A8990_11342</name>
</gene>
<keyword evidence="9" id="KW-0762">Sugar transport</keyword>
<dbReference type="RefSeq" id="WP_116189436.1">
    <property type="nucleotide sequence ID" value="NZ_QTTN01000013.1"/>
</dbReference>
<evidence type="ECO:0000256" key="1">
    <source>
        <dbReference type="ARBA" id="ARBA00004651"/>
    </source>
</evidence>
<dbReference type="InterPro" id="IPR051393">
    <property type="entry name" value="ABC_transporter_permease"/>
</dbReference>
<feature type="transmembrane region" description="Helical" evidence="7">
    <location>
        <begin position="25"/>
        <end position="46"/>
    </location>
</feature>
<evidence type="ECO:0000256" key="6">
    <source>
        <dbReference type="ARBA" id="ARBA00023136"/>
    </source>
</evidence>
<feature type="domain" description="ABC transmembrane type-1" evidence="8">
    <location>
        <begin position="87"/>
        <end position="298"/>
    </location>
</feature>
<evidence type="ECO:0000256" key="5">
    <source>
        <dbReference type="ARBA" id="ARBA00022989"/>
    </source>
</evidence>
<dbReference type="AlphaFoldDB" id="A0A3D9S5E0"/>